<keyword evidence="3" id="KW-1185">Reference proteome</keyword>
<protein>
    <submittedName>
        <fullName evidence="2">Uncharacterized protein</fullName>
    </submittedName>
</protein>
<comment type="caution">
    <text evidence="2">The sequence shown here is derived from an EMBL/GenBank/DDBJ whole genome shotgun (WGS) entry which is preliminary data.</text>
</comment>
<proteinExistence type="predicted"/>
<dbReference type="AlphaFoldDB" id="A0A4S2JDG5"/>
<name>A0A4S2JDG5_9HYME</name>
<keyword evidence="1" id="KW-1133">Transmembrane helix</keyword>
<feature type="transmembrane region" description="Helical" evidence="1">
    <location>
        <begin position="67"/>
        <end position="85"/>
    </location>
</feature>
<feature type="non-terminal residue" evidence="2">
    <location>
        <position position="171"/>
    </location>
</feature>
<gene>
    <name evidence="2" type="ORF">DBV15_06818</name>
</gene>
<keyword evidence="1" id="KW-0472">Membrane</keyword>
<dbReference type="EMBL" id="QBLH01003868">
    <property type="protein sequence ID" value="TGZ32407.1"/>
    <property type="molecule type" value="Genomic_DNA"/>
</dbReference>
<evidence type="ECO:0000313" key="3">
    <source>
        <dbReference type="Proteomes" id="UP000310200"/>
    </source>
</evidence>
<keyword evidence="1" id="KW-0812">Transmembrane</keyword>
<sequence length="171" mass="19316">MYILIVQFYLTHTKVLDACNRSVMREHHSLEEALFRGGKKAVDDECESTTALIKTKIQKGGSRLRRWLIALLVFLLTSLLIINSYNTGQFRIIRFGAMAKPTAQDVISQEYVSTASNVYMPTGNGGFLVRNKGCRLPAMDPFDPAVRRFITKDVFECEYGSFPPLIESNNT</sequence>
<evidence type="ECO:0000256" key="1">
    <source>
        <dbReference type="SAM" id="Phobius"/>
    </source>
</evidence>
<evidence type="ECO:0000313" key="2">
    <source>
        <dbReference type="EMBL" id="TGZ32407.1"/>
    </source>
</evidence>
<organism evidence="2 3">
    <name type="scientific">Temnothorax longispinosus</name>
    <dbReference type="NCBI Taxonomy" id="300112"/>
    <lineage>
        <taxon>Eukaryota</taxon>
        <taxon>Metazoa</taxon>
        <taxon>Ecdysozoa</taxon>
        <taxon>Arthropoda</taxon>
        <taxon>Hexapoda</taxon>
        <taxon>Insecta</taxon>
        <taxon>Pterygota</taxon>
        <taxon>Neoptera</taxon>
        <taxon>Endopterygota</taxon>
        <taxon>Hymenoptera</taxon>
        <taxon>Apocrita</taxon>
        <taxon>Aculeata</taxon>
        <taxon>Formicoidea</taxon>
        <taxon>Formicidae</taxon>
        <taxon>Myrmicinae</taxon>
        <taxon>Temnothorax</taxon>
    </lineage>
</organism>
<reference evidence="2 3" key="1">
    <citation type="journal article" date="2019" name="Philos. Trans. R. Soc. Lond., B, Biol. Sci.">
        <title>Ant behaviour and brain gene expression of defending hosts depend on the ecological success of the intruding social parasite.</title>
        <authorList>
            <person name="Kaur R."/>
            <person name="Stoldt M."/>
            <person name="Jongepier E."/>
            <person name="Feldmeyer B."/>
            <person name="Menzel F."/>
            <person name="Bornberg-Bauer E."/>
            <person name="Foitzik S."/>
        </authorList>
    </citation>
    <scope>NUCLEOTIDE SEQUENCE [LARGE SCALE GENOMIC DNA]</scope>
    <source>
        <tissue evidence="2">Whole body</tissue>
    </source>
</reference>
<accession>A0A4S2JDG5</accession>
<dbReference type="Proteomes" id="UP000310200">
    <property type="component" value="Unassembled WGS sequence"/>
</dbReference>
<dbReference type="STRING" id="300112.A0A4S2JDG5"/>